<dbReference type="RefSeq" id="WP_377798829.1">
    <property type="nucleotide sequence ID" value="NZ_JBHSLW010000016.1"/>
</dbReference>
<dbReference type="Proteomes" id="UP001596053">
    <property type="component" value="Unassembled WGS sequence"/>
</dbReference>
<evidence type="ECO:0000313" key="2">
    <source>
        <dbReference type="Proteomes" id="UP001596053"/>
    </source>
</evidence>
<organism evidence="1 2">
    <name type="scientific">Bosea eneae</name>
    <dbReference type="NCBI Taxonomy" id="151454"/>
    <lineage>
        <taxon>Bacteria</taxon>
        <taxon>Pseudomonadati</taxon>
        <taxon>Pseudomonadota</taxon>
        <taxon>Alphaproteobacteria</taxon>
        <taxon>Hyphomicrobiales</taxon>
        <taxon>Boseaceae</taxon>
        <taxon>Bosea</taxon>
    </lineage>
</organism>
<protein>
    <submittedName>
        <fullName evidence="1">Uncharacterized protein</fullName>
    </submittedName>
</protein>
<comment type="caution">
    <text evidence="1">The sequence shown here is derived from an EMBL/GenBank/DDBJ whole genome shotgun (WGS) entry which is preliminary data.</text>
</comment>
<sequence>MLHWHENLLPQLEREIGRAVATDAADSGLLPTQQAVLPERGQFLAHRLIGKSRCSLMLAVDRTRIEAGYFDLAPPILSLCDEGTGAVSPIDRKIDPKLQAVYPTLPGQLVEHARRRLPADRLDVMCQEQIVRGRKGPCQKGVRKTQFLSALEMAAPVFRPATEGRMQIVDPRSSS</sequence>
<dbReference type="EMBL" id="JBHSLW010000016">
    <property type="protein sequence ID" value="MFC5420432.1"/>
    <property type="molecule type" value="Genomic_DNA"/>
</dbReference>
<proteinExistence type="predicted"/>
<reference evidence="2" key="1">
    <citation type="journal article" date="2019" name="Int. J. Syst. Evol. Microbiol.">
        <title>The Global Catalogue of Microorganisms (GCM) 10K type strain sequencing project: providing services to taxonomists for standard genome sequencing and annotation.</title>
        <authorList>
            <consortium name="The Broad Institute Genomics Platform"/>
            <consortium name="The Broad Institute Genome Sequencing Center for Infectious Disease"/>
            <person name="Wu L."/>
            <person name="Ma J."/>
        </authorList>
    </citation>
    <scope>NUCLEOTIDE SEQUENCE [LARGE SCALE GENOMIC DNA]</scope>
    <source>
        <strain evidence="2">NCAIM B.01391</strain>
    </source>
</reference>
<evidence type="ECO:0000313" key="1">
    <source>
        <dbReference type="EMBL" id="MFC5420432.1"/>
    </source>
</evidence>
<gene>
    <name evidence="1" type="ORF">ACFPOB_12775</name>
</gene>
<name>A0ABW0IQV0_9HYPH</name>
<accession>A0ABW0IQV0</accession>
<keyword evidence="2" id="KW-1185">Reference proteome</keyword>